<dbReference type="SUPFAM" id="SSF53335">
    <property type="entry name" value="S-adenosyl-L-methionine-dependent methyltransferases"/>
    <property type="match status" value="1"/>
</dbReference>
<dbReference type="AlphaFoldDB" id="A0AAV5M709"/>
<dbReference type="InterPro" id="IPR029063">
    <property type="entry name" value="SAM-dependent_MTases_sf"/>
</dbReference>
<dbReference type="Pfam" id="PF07109">
    <property type="entry name" value="Mg-por_mtran_C"/>
    <property type="match status" value="1"/>
</dbReference>
<gene>
    <name evidence="2" type="ORF">SLEP1_g52625</name>
</gene>
<dbReference type="EMBL" id="BPVZ01000195">
    <property type="protein sequence ID" value="GKV45556.1"/>
    <property type="molecule type" value="Genomic_DNA"/>
</dbReference>
<comment type="caution">
    <text evidence="2">The sequence shown here is derived from an EMBL/GenBank/DDBJ whole genome shotgun (WGS) entry which is preliminary data.</text>
</comment>
<evidence type="ECO:0000313" key="2">
    <source>
        <dbReference type="EMBL" id="GKV45556.1"/>
    </source>
</evidence>
<keyword evidence="3" id="KW-1185">Reference proteome</keyword>
<evidence type="ECO:0000313" key="3">
    <source>
        <dbReference type="Proteomes" id="UP001054252"/>
    </source>
</evidence>
<reference evidence="2 3" key="1">
    <citation type="journal article" date="2021" name="Commun. Biol.">
        <title>The genome of Shorea leprosula (Dipterocarpaceae) highlights the ecological relevance of drought in aseasonal tropical rainforests.</title>
        <authorList>
            <person name="Ng K.K.S."/>
            <person name="Kobayashi M.J."/>
            <person name="Fawcett J.A."/>
            <person name="Hatakeyama M."/>
            <person name="Paape T."/>
            <person name="Ng C.H."/>
            <person name="Ang C.C."/>
            <person name="Tnah L.H."/>
            <person name="Lee C.T."/>
            <person name="Nishiyama T."/>
            <person name="Sese J."/>
            <person name="O'Brien M.J."/>
            <person name="Copetti D."/>
            <person name="Mohd Noor M.I."/>
            <person name="Ong R.C."/>
            <person name="Putra M."/>
            <person name="Sireger I.Z."/>
            <person name="Indrioko S."/>
            <person name="Kosugi Y."/>
            <person name="Izuno A."/>
            <person name="Isagi Y."/>
            <person name="Lee S.L."/>
            <person name="Shimizu K.K."/>
        </authorList>
    </citation>
    <scope>NUCLEOTIDE SEQUENCE [LARGE SCALE GENOMIC DNA]</scope>
    <source>
        <strain evidence="2">214</strain>
    </source>
</reference>
<proteinExistence type="predicted"/>
<evidence type="ECO:0000259" key="1">
    <source>
        <dbReference type="Pfam" id="PF07109"/>
    </source>
</evidence>
<protein>
    <recommendedName>
        <fullName evidence="1">Magnesium-protoporphyrin IX methyltransferase C-terminal domain-containing protein</fullName>
    </recommendedName>
</protein>
<dbReference type="GO" id="GO:0046406">
    <property type="term" value="F:magnesium protoporphyrin IX methyltransferase activity"/>
    <property type="evidence" value="ECO:0007669"/>
    <property type="project" value="InterPro"/>
</dbReference>
<dbReference type="Proteomes" id="UP001054252">
    <property type="component" value="Unassembled WGS sequence"/>
</dbReference>
<dbReference type="GO" id="GO:0015995">
    <property type="term" value="P:chlorophyll biosynthetic process"/>
    <property type="evidence" value="ECO:0007669"/>
    <property type="project" value="InterPro"/>
</dbReference>
<dbReference type="InterPro" id="IPR010940">
    <property type="entry name" value="Mg_prot_MeTrfase_C"/>
</dbReference>
<sequence>MRRGQLCPPAIFRLLWWQAKEQLSVGNGDAEPVMPKFEVRDLESLDGRYDTVVCLDVLMHYPRSKADGMIAHLASLAEKRLILSFALKTLYYDLLKRVGELFPGPSKATRAYLHAEADVERALNKVGWKIRKRRLITMQFSFARLVEAVPA</sequence>
<name>A0AAV5M709_9ROSI</name>
<feature type="domain" description="Magnesium-protoporphyrin IX methyltransferase C-terminal" evidence="1">
    <location>
        <begin position="54"/>
        <end position="149"/>
    </location>
</feature>
<dbReference type="Gene3D" id="3.40.50.150">
    <property type="entry name" value="Vaccinia Virus protein VP39"/>
    <property type="match status" value="1"/>
</dbReference>
<accession>A0AAV5M709</accession>
<organism evidence="2 3">
    <name type="scientific">Rubroshorea leprosula</name>
    <dbReference type="NCBI Taxonomy" id="152421"/>
    <lineage>
        <taxon>Eukaryota</taxon>
        <taxon>Viridiplantae</taxon>
        <taxon>Streptophyta</taxon>
        <taxon>Embryophyta</taxon>
        <taxon>Tracheophyta</taxon>
        <taxon>Spermatophyta</taxon>
        <taxon>Magnoliopsida</taxon>
        <taxon>eudicotyledons</taxon>
        <taxon>Gunneridae</taxon>
        <taxon>Pentapetalae</taxon>
        <taxon>rosids</taxon>
        <taxon>malvids</taxon>
        <taxon>Malvales</taxon>
        <taxon>Dipterocarpaceae</taxon>
        <taxon>Rubroshorea</taxon>
    </lineage>
</organism>